<evidence type="ECO:0000256" key="3">
    <source>
        <dbReference type="ARBA" id="ARBA00023001"/>
    </source>
</evidence>
<dbReference type="InterPro" id="IPR050386">
    <property type="entry name" value="Glycosyl_hydrolase_5"/>
</dbReference>
<dbReference type="InterPro" id="IPR017853">
    <property type="entry name" value="GH"/>
</dbReference>
<dbReference type="Gene3D" id="3.20.20.80">
    <property type="entry name" value="Glycosidases"/>
    <property type="match status" value="1"/>
</dbReference>
<feature type="signal peptide" evidence="8">
    <location>
        <begin position="1"/>
        <end position="33"/>
    </location>
</feature>
<dbReference type="AlphaFoldDB" id="A0A4R4KJD7"/>
<comment type="caution">
    <text evidence="10">The sequence shown here is derived from an EMBL/GenBank/DDBJ whole genome shotgun (WGS) entry which is preliminary data.</text>
</comment>
<protein>
    <submittedName>
        <fullName evidence="10">Glycosyl hydrolase family 5</fullName>
    </submittedName>
</protein>
<keyword evidence="6" id="KW-0624">Polysaccharide degradation</keyword>
<comment type="similarity">
    <text evidence="1 7">Belongs to the glycosyl hydrolase 5 (cellulase A) family.</text>
</comment>
<dbReference type="GO" id="GO:0009986">
    <property type="term" value="C:cell surface"/>
    <property type="evidence" value="ECO:0007669"/>
    <property type="project" value="TreeGrafter"/>
</dbReference>
<dbReference type="InterPro" id="IPR006311">
    <property type="entry name" value="TAT_signal"/>
</dbReference>
<dbReference type="RefSeq" id="WP_132114666.1">
    <property type="nucleotide sequence ID" value="NZ_SMJU01000002.1"/>
</dbReference>
<keyword evidence="2 7" id="KW-0378">Hydrolase</keyword>
<sequence length="386" mass="44211">MQNDWTTNRRKFLQKSALLAAGTFALGNQPTWAQPTPLANPLPRWKGFNLLDFFAPDPANSRPATTEQHLKWMADWGFDFVRLPMAYPSYVSFDRSKPIQVEQVRNIDTQATDKIEQLVFLAHKHGLHVSLNLHRAPGFCVNAGFEEPYNLWQDAQAMDDFVFHWSFWAKRFAQTSPDKISFDLLNEPCTREDMNDQHSKRGPIPGELYRKMAIQASEAIRAANPKHRVIADGNNVGSNVIPEITDLDIGQSCRGYHPGIISHYKAPWVFKEMDQLPEPKWPGQVGNQYLSRAMLETMYEPWIALTKQGVGVHCGECGCFNKTPHAVFLAWFEDVLDILTEHKIGYALWEFRGSFGMLDSGRDDVAYEDHHGYKLDRKLLTLLQKY</sequence>
<feature type="chain" id="PRO_5020941514" evidence="8">
    <location>
        <begin position="34"/>
        <end position="386"/>
    </location>
</feature>
<evidence type="ECO:0000256" key="2">
    <source>
        <dbReference type="ARBA" id="ARBA00022801"/>
    </source>
</evidence>
<dbReference type="PANTHER" id="PTHR31297">
    <property type="entry name" value="GLUCAN ENDO-1,6-BETA-GLUCOSIDASE B"/>
    <property type="match status" value="1"/>
</dbReference>
<evidence type="ECO:0000313" key="10">
    <source>
        <dbReference type="EMBL" id="TDB68063.1"/>
    </source>
</evidence>
<dbReference type="SUPFAM" id="SSF51445">
    <property type="entry name" value="(Trans)glycosidases"/>
    <property type="match status" value="1"/>
</dbReference>
<dbReference type="GO" id="GO:0008422">
    <property type="term" value="F:beta-glucosidase activity"/>
    <property type="evidence" value="ECO:0007669"/>
    <property type="project" value="TreeGrafter"/>
</dbReference>
<dbReference type="InterPro" id="IPR001547">
    <property type="entry name" value="Glyco_hydro_5"/>
</dbReference>
<evidence type="ECO:0000256" key="5">
    <source>
        <dbReference type="ARBA" id="ARBA00023295"/>
    </source>
</evidence>
<dbReference type="OrthoDB" id="9800955at2"/>
<gene>
    <name evidence="10" type="ORF">EZE20_03845</name>
</gene>
<dbReference type="Pfam" id="PF00150">
    <property type="entry name" value="Cellulase"/>
    <property type="match status" value="1"/>
</dbReference>
<keyword evidence="11" id="KW-1185">Reference proteome</keyword>
<reference evidence="10 11" key="1">
    <citation type="submission" date="2019-02" db="EMBL/GenBank/DDBJ databases">
        <title>Arundinibacter roseus gen. nov., sp. nov., a new member of the family Cytophagaceae.</title>
        <authorList>
            <person name="Szuroczki S."/>
            <person name="Khayer B."/>
            <person name="Sproer C."/>
            <person name="Toumi M."/>
            <person name="Szabo A."/>
            <person name="Felfoldi T."/>
            <person name="Schumann P."/>
            <person name="Toth E."/>
        </authorList>
    </citation>
    <scope>NUCLEOTIDE SEQUENCE [LARGE SCALE GENOMIC DNA]</scope>
    <source>
        <strain evidence="10 11">DMA-k-7a</strain>
    </source>
</reference>
<dbReference type="PANTHER" id="PTHR31297:SF41">
    <property type="entry name" value="ENDOGLUCANASE, PUTATIVE (AFU_ORTHOLOGUE AFUA_5G01830)-RELATED"/>
    <property type="match status" value="1"/>
</dbReference>
<evidence type="ECO:0000259" key="9">
    <source>
        <dbReference type="Pfam" id="PF00150"/>
    </source>
</evidence>
<accession>A0A4R4KJD7</accession>
<dbReference type="Proteomes" id="UP000295706">
    <property type="component" value="Unassembled WGS sequence"/>
</dbReference>
<keyword evidence="3" id="KW-0136">Cellulose degradation</keyword>
<organism evidence="10 11">
    <name type="scientific">Arundinibacter roseus</name>
    <dbReference type="NCBI Taxonomy" id="2070510"/>
    <lineage>
        <taxon>Bacteria</taxon>
        <taxon>Pseudomonadati</taxon>
        <taxon>Bacteroidota</taxon>
        <taxon>Cytophagia</taxon>
        <taxon>Cytophagales</taxon>
        <taxon>Spirosomataceae</taxon>
        <taxon>Arundinibacter</taxon>
    </lineage>
</organism>
<evidence type="ECO:0000256" key="4">
    <source>
        <dbReference type="ARBA" id="ARBA00023277"/>
    </source>
</evidence>
<dbReference type="GO" id="GO:0030245">
    <property type="term" value="P:cellulose catabolic process"/>
    <property type="evidence" value="ECO:0007669"/>
    <property type="project" value="UniProtKB-KW"/>
</dbReference>
<dbReference type="PROSITE" id="PS51318">
    <property type="entry name" value="TAT"/>
    <property type="match status" value="1"/>
</dbReference>
<proteinExistence type="inferred from homology"/>
<evidence type="ECO:0000256" key="8">
    <source>
        <dbReference type="SAM" id="SignalP"/>
    </source>
</evidence>
<keyword evidence="5 7" id="KW-0326">Glycosidase</keyword>
<keyword evidence="8" id="KW-0732">Signal</keyword>
<dbReference type="EMBL" id="SMJU01000002">
    <property type="protein sequence ID" value="TDB68063.1"/>
    <property type="molecule type" value="Genomic_DNA"/>
</dbReference>
<evidence type="ECO:0000256" key="6">
    <source>
        <dbReference type="ARBA" id="ARBA00023326"/>
    </source>
</evidence>
<feature type="domain" description="Glycoside hydrolase family 5" evidence="9">
    <location>
        <begin position="60"/>
        <end position="351"/>
    </location>
</feature>
<keyword evidence="4" id="KW-0119">Carbohydrate metabolism</keyword>
<dbReference type="GO" id="GO:0005576">
    <property type="term" value="C:extracellular region"/>
    <property type="evidence" value="ECO:0007669"/>
    <property type="project" value="TreeGrafter"/>
</dbReference>
<evidence type="ECO:0000313" key="11">
    <source>
        <dbReference type="Proteomes" id="UP000295706"/>
    </source>
</evidence>
<evidence type="ECO:0000256" key="7">
    <source>
        <dbReference type="RuleBase" id="RU361153"/>
    </source>
</evidence>
<evidence type="ECO:0000256" key="1">
    <source>
        <dbReference type="ARBA" id="ARBA00005641"/>
    </source>
</evidence>
<name>A0A4R4KJD7_9BACT</name>